<evidence type="ECO:0000313" key="10">
    <source>
        <dbReference type="EMBL" id="ROT47476.1"/>
    </source>
</evidence>
<feature type="transmembrane region" description="Helical" evidence="8">
    <location>
        <begin position="12"/>
        <end position="40"/>
    </location>
</feature>
<keyword evidence="6" id="KW-0143">Chaperone</keyword>
<evidence type="ECO:0000256" key="4">
    <source>
        <dbReference type="ARBA" id="ARBA00022989"/>
    </source>
</evidence>
<keyword evidence="4 8" id="KW-1133">Transmembrane helix</keyword>
<name>A0A3N2QCF0_9BACT</name>
<sequence length="599" mass="68584">MAILSNIRKNAGNTFVAVVVVLLIIMFLSSDIRGIFFYLFGNSKAQIGTVAGEKISYTDYRKLHEEIYRNVKSQGKPLTTEEQIRLKSKVWRKLVEDMLYAKEIKQIGMVGSANELVDLVQGKHIDTRIQSWFKDPETGTFDQQKLLTFLDNLSKDERAKLWWCQVEKELAITRAKEKLHQLMLQSCFVTSAEEKQNRQHASTLRDVDYLYIPFTTVSDDLVVPTDQQLQDYMAAHRSHYKASESRSIMYITFPVKPDEKDSADFKEELSSLAVQFSTAADPYIFAEQHTDGTVEATRLECIADDLPAALAKMHHTLAKDMVVGPIMENGSYMFYRVMAIKKEKTSYQYQIAVIEKKMMISDYTRNKCFRKVQHLTASIKNLNDLQTFAANEKVAIQKEEVAPSDESIGAYAAAREVVRWLYNEATVGKVSKIFDLGEVYLLAVMFDQVKAGDLVPLHSVRNAVYRKVLHQEKAKIILDKLKQIQSNTLSSIAEQYGNHIAVQSVERLSFLENDHKHFRKAKAFVGTCFGLSTGSISPPIIDEEGVFMAYVKKKYNKETECLDQPDASMKQIERWMQPFYVSKSLEELAKVIDQRYKYE</sequence>
<keyword evidence="2" id="KW-1003">Cell membrane</keyword>
<dbReference type="InterPro" id="IPR052029">
    <property type="entry name" value="PpiD_chaperone"/>
</dbReference>
<dbReference type="PANTHER" id="PTHR47529:SF1">
    <property type="entry name" value="PERIPLASMIC CHAPERONE PPID"/>
    <property type="match status" value="1"/>
</dbReference>
<reference evidence="10 11" key="1">
    <citation type="submission" date="2018-09" db="EMBL/GenBank/DDBJ databases">
        <title>Comparative Genomics of Wolbachia-Cardinium Dual Endosymbiosis in a Plant-Parasitic Nematode.</title>
        <authorList>
            <person name="Brown A.M.V."/>
            <person name="Wasala S.K."/>
            <person name="Howe D.K."/>
            <person name="Peetz A.B."/>
            <person name="Zasada I.A."/>
            <person name="Denver D.R."/>
        </authorList>
    </citation>
    <scope>NUCLEOTIDE SEQUENCE [LARGE SCALE GENOMIC DNA]</scope>
    <source>
        <strain evidence="10 11">Pp_1</strain>
    </source>
</reference>
<keyword evidence="11" id="KW-1185">Reference proteome</keyword>
<dbReference type="EMBL" id="RARA01000023">
    <property type="protein sequence ID" value="ROT47476.1"/>
    <property type="molecule type" value="Genomic_DNA"/>
</dbReference>
<evidence type="ECO:0000256" key="7">
    <source>
        <dbReference type="ARBA" id="ARBA00038408"/>
    </source>
</evidence>
<dbReference type="PANTHER" id="PTHR47529">
    <property type="entry name" value="PEPTIDYL-PROLYL CIS-TRANS ISOMERASE D"/>
    <property type="match status" value="1"/>
</dbReference>
<keyword evidence="3 8" id="KW-0812">Transmembrane</keyword>
<evidence type="ECO:0000256" key="2">
    <source>
        <dbReference type="ARBA" id="ARBA00022475"/>
    </source>
</evidence>
<dbReference type="GO" id="GO:0003755">
    <property type="term" value="F:peptidyl-prolyl cis-trans isomerase activity"/>
    <property type="evidence" value="ECO:0007669"/>
    <property type="project" value="InterPro"/>
</dbReference>
<dbReference type="Proteomes" id="UP000270927">
    <property type="component" value="Unassembled WGS sequence"/>
</dbReference>
<dbReference type="SUPFAM" id="SSF109998">
    <property type="entry name" value="Triger factor/SurA peptide-binding domain-like"/>
    <property type="match status" value="1"/>
</dbReference>
<dbReference type="GO" id="GO:0005886">
    <property type="term" value="C:plasma membrane"/>
    <property type="evidence" value="ECO:0007669"/>
    <property type="project" value="UniProtKB-SubCell"/>
</dbReference>
<comment type="similarity">
    <text evidence="7">Belongs to the PpiD chaperone family.</text>
</comment>
<dbReference type="Pfam" id="PF13623">
    <property type="entry name" value="SurA_N_2"/>
    <property type="match status" value="1"/>
</dbReference>
<proteinExistence type="inferred from homology"/>
<evidence type="ECO:0000256" key="5">
    <source>
        <dbReference type="ARBA" id="ARBA00023136"/>
    </source>
</evidence>
<keyword evidence="5 8" id="KW-0472">Membrane</keyword>
<feature type="domain" description="PpiC" evidence="9">
    <location>
        <begin position="224"/>
        <end position="345"/>
    </location>
</feature>
<evidence type="ECO:0000313" key="11">
    <source>
        <dbReference type="Proteomes" id="UP000270927"/>
    </source>
</evidence>
<comment type="caution">
    <text evidence="10">The sequence shown here is derived from an EMBL/GenBank/DDBJ whole genome shotgun (WGS) entry which is preliminary data.</text>
</comment>
<dbReference type="AlphaFoldDB" id="A0A3N2QCF0"/>
<evidence type="ECO:0000256" key="3">
    <source>
        <dbReference type="ARBA" id="ARBA00022692"/>
    </source>
</evidence>
<protein>
    <recommendedName>
        <fullName evidence="9">PpiC domain-containing protein</fullName>
    </recommendedName>
</protein>
<accession>A0A3N2QCF0</accession>
<organism evidence="10 11">
    <name type="scientific">Candidatus Cardinium hertigii</name>
    <dbReference type="NCBI Taxonomy" id="247481"/>
    <lineage>
        <taxon>Bacteria</taxon>
        <taxon>Pseudomonadati</taxon>
        <taxon>Bacteroidota</taxon>
        <taxon>Cytophagia</taxon>
        <taxon>Cytophagales</taxon>
        <taxon>Amoebophilaceae</taxon>
        <taxon>Candidatus Cardinium</taxon>
    </lineage>
</organism>
<dbReference type="Pfam" id="PF13145">
    <property type="entry name" value="Rotamase_2"/>
    <property type="match status" value="1"/>
</dbReference>
<evidence type="ECO:0000256" key="8">
    <source>
        <dbReference type="SAM" id="Phobius"/>
    </source>
</evidence>
<gene>
    <name evidence="10" type="ORF">EDM02_02370</name>
</gene>
<dbReference type="RefSeq" id="WP_123662732.1">
    <property type="nucleotide sequence ID" value="NZ_RARA01000023.1"/>
</dbReference>
<evidence type="ECO:0000256" key="1">
    <source>
        <dbReference type="ARBA" id="ARBA00004401"/>
    </source>
</evidence>
<dbReference type="InterPro" id="IPR000297">
    <property type="entry name" value="PPIase_PpiC"/>
</dbReference>
<evidence type="ECO:0000259" key="9">
    <source>
        <dbReference type="Pfam" id="PF13145"/>
    </source>
</evidence>
<evidence type="ECO:0000256" key="6">
    <source>
        <dbReference type="ARBA" id="ARBA00023186"/>
    </source>
</evidence>
<dbReference type="OrthoDB" id="9812372at2"/>
<dbReference type="InterPro" id="IPR027304">
    <property type="entry name" value="Trigger_fact/SurA_dom_sf"/>
</dbReference>
<comment type="subcellular location">
    <subcellularLocation>
        <location evidence="1">Cell membrane</location>
        <topology evidence="1">Single-pass type II membrane protein</topology>
    </subcellularLocation>
</comment>